<evidence type="ECO:0000259" key="1">
    <source>
        <dbReference type="Pfam" id="PF00535"/>
    </source>
</evidence>
<name>A0ABW9QUN7_9ACTN</name>
<feature type="non-terminal residue" evidence="2">
    <location>
        <position position="65"/>
    </location>
</feature>
<sequence length="65" mass="6625">MRTSVVIVCLQPGDWLEEAIASVVDQADQVVVVDNGSADGAASVVARRAGAAVVRSERNLGFAAG</sequence>
<protein>
    <submittedName>
        <fullName evidence="2">Glycosyltransferase</fullName>
    </submittedName>
</protein>
<proteinExistence type="predicted"/>
<dbReference type="SUPFAM" id="SSF53448">
    <property type="entry name" value="Nucleotide-diphospho-sugar transferases"/>
    <property type="match status" value="1"/>
</dbReference>
<accession>A0ABW9QUN7</accession>
<dbReference type="InterPro" id="IPR029044">
    <property type="entry name" value="Nucleotide-diphossugar_trans"/>
</dbReference>
<keyword evidence="3" id="KW-1185">Reference proteome</keyword>
<dbReference type="Proteomes" id="UP000437736">
    <property type="component" value="Unassembled WGS sequence"/>
</dbReference>
<dbReference type="EMBL" id="WJHE01000649">
    <property type="protein sequence ID" value="MST33585.1"/>
    <property type="molecule type" value="Genomic_DNA"/>
</dbReference>
<evidence type="ECO:0000313" key="2">
    <source>
        <dbReference type="EMBL" id="MST33585.1"/>
    </source>
</evidence>
<reference evidence="2 3" key="1">
    <citation type="submission" date="2019-11" db="EMBL/GenBank/DDBJ databases">
        <title>Acidiferrimicrobium australis gen. nov., sp. nov., an acidophilic and obligately heterotrophic, member of the Actinobacteria that catalyses dissimilatory oxido- reduction of iron isolated from metal-rich acidic water in Chile.</title>
        <authorList>
            <person name="Gonzalez D."/>
            <person name="Huber K."/>
            <person name="Hedrich S."/>
            <person name="Rojas-Villalobos C."/>
            <person name="Quatrini R."/>
            <person name="Dinamarca M.A."/>
            <person name="Schwarz A."/>
            <person name="Canales C."/>
            <person name="Nancucheo I."/>
        </authorList>
    </citation>
    <scope>NUCLEOTIDE SEQUENCE [LARGE SCALE GENOMIC DNA]</scope>
    <source>
        <strain evidence="2 3">USS-CCA1</strain>
    </source>
</reference>
<dbReference type="Pfam" id="PF00535">
    <property type="entry name" value="Glycos_transf_2"/>
    <property type="match status" value="1"/>
</dbReference>
<dbReference type="InterPro" id="IPR001173">
    <property type="entry name" value="Glyco_trans_2-like"/>
</dbReference>
<comment type="caution">
    <text evidence="2">The sequence shown here is derived from an EMBL/GenBank/DDBJ whole genome shotgun (WGS) entry which is preliminary data.</text>
</comment>
<feature type="domain" description="Glycosyltransferase 2-like" evidence="1">
    <location>
        <begin position="4"/>
        <end position="64"/>
    </location>
</feature>
<evidence type="ECO:0000313" key="3">
    <source>
        <dbReference type="Proteomes" id="UP000437736"/>
    </source>
</evidence>
<gene>
    <name evidence="2" type="ORF">GHK86_12750</name>
</gene>
<dbReference type="Gene3D" id="3.90.550.10">
    <property type="entry name" value="Spore Coat Polysaccharide Biosynthesis Protein SpsA, Chain A"/>
    <property type="match status" value="1"/>
</dbReference>
<organism evidence="2 3">
    <name type="scientific">Acidiferrimicrobium australe</name>
    <dbReference type="NCBI Taxonomy" id="2664430"/>
    <lineage>
        <taxon>Bacteria</taxon>
        <taxon>Bacillati</taxon>
        <taxon>Actinomycetota</taxon>
        <taxon>Acidimicrobiia</taxon>
        <taxon>Acidimicrobiales</taxon>
        <taxon>Acidimicrobiaceae</taxon>
        <taxon>Acidiferrimicrobium</taxon>
    </lineage>
</organism>